<keyword evidence="5" id="KW-1185">Reference proteome</keyword>
<feature type="domain" description="N-acetyltransferase" evidence="3">
    <location>
        <begin position="176"/>
        <end position="328"/>
    </location>
</feature>
<evidence type="ECO:0000313" key="4">
    <source>
        <dbReference type="EMBL" id="GHO42979.1"/>
    </source>
</evidence>
<evidence type="ECO:0000256" key="1">
    <source>
        <dbReference type="ARBA" id="ARBA00022679"/>
    </source>
</evidence>
<dbReference type="PROSITE" id="PS51186">
    <property type="entry name" value="GNAT"/>
    <property type="match status" value="2"/>
</dbReference>
<feature type="domain" description="N-acetyltransferase" evidence="3">
    <location>
        <begin position="10"/>
        <end position="170"/>
    </location>
</feature>
<proteinExistence type="predicted"/>
<comment type="caution">
    <text evidence="4">The sequence shown here is derived from an EMBL/GenBank/DDBJ whole genome shotgun (WGS) entry which is preliminary data.</text>
</comment>
<dbReference type="AlphaFoldDB" id="A0A8J3HZV5"/>
<dbReference type="InterPro" id="IPR050832">
    <property type="entry name" value="Bact_Acetyltransf"/>
</dbReference>
<sequence length="337" mass="38913">MLETQIPQGMKLRPATFDDITAIGMLYVERDKALGIEPVEPLSSREDELRHDFAAPSFDLQIDTRVALNEHGELIGYATTDHQQHVHTWLNMVMRMDYQDSAIEQVLLNWGEVRAREHIALAADGLRVIQRTWVDARYTARQRLLERHGFQLTRRFYRMKIELEEPLTQPIWPSDIHVQTFQPGMERAVFEADEDIFRDHWGFVGDDYDEWAHHALNPQTFDPSLWFLAMDGEQIAGIALCAKETAQEGEYEGWVHSLGVRRAWRRKGLAQALLHEAFNAFYQRGLPDVLLGVDATSLTGATRLYEKVGMHAIKEFLNYEKELRPGVERGTETLVEE</sequence>
<organism evidence="4 5">
    <name type="scientific">Ktedonospora formicarum</name>
    <dbReference type="NCBI Taxonomy" id="2778364"/>
    <lineage>
        <taxon>Bacteria</taxon>
        <taxon>Bacillati</taxon>
        <taxon>Chloroflexota</taxon>
        <taxon>Ktedonobacteria</taxon>
        <taxon>Ktedonobacterales</taxon>
        <taxon>Ktedonobacteraceae</taxon>
        <taxon>Ktedonospora</taxon>
    </lineage>
</organism>
<dbReference type="InterPro" id="IPR016181">
    <property type="entry name" value="Acyl_CoA_acyltransferase"/>
</dbReference>
<dbReference type="Gene3D" id="3.40.630.30">
    <property type="match status" value="1"/>
</dbReference>
<evidence type="ECO:0000256" key="2">
    <source>
        <dbReference type="ARBA" id="ARBA00023315"/>
    </source>
</evidence>
<dbReference type="Proteomes" id="UP000612362">
    <property type="component" value="Unassembled WGS sequence"/>
</dbReference>
<dbReference type="RefSeq" id="WP_220192476.1">
    <property type="nucleotide sequence ID" value="NZ_BNJF01000001.1"/>
</dbReference>
<evidence type="ECO:0000259" key="3">
    <source>
        <dbReference type="PROSITE" id="PS51186"/>
    </source>
</evidence>
<reference evidence="4" key="1">
    <citation type="submission" date="2020-10" db="EMBL/GenBank/DDBJ databases">
        <title>Taxonomic study of unclassified bacteria belonging to the class Ktedonobacteria.</title>
        <authorList>
            <person name="Yabe S."/>
            <person name="Wang C.M."/>
            <person name="Zheng Y."/>
            <person name="Sakai Y."/>
            <person name="Cavaletti L."/>
            <person name="Monciardini P."/>
            <person name="Donadio S."/>
        </authorList>
    </citation>
    <scope>NUCLEOTIDE SEQUENCE</scope>
    <source>
        <strain evidence="4">SOSP1-1</strain>
    </source>
</reference>
<name>A0A8J3HZV5_9CHLR</name>
<keyword evidence="2" id="KW-0012">Acyltransferase</keyword>
<dbReference type="InterPro" id="IPR000182">
    <property type="entry name" value="GNAT_dom"/>
</dbReference>
<accession>A0A8J3HZV5</accession>
<dbReference type="EMBL" id="BNJF01000001">
    <property type="protein sequence ID" value="GHO42979.1"/>
    <property type="molecule type" value="Genomic_DNA"/>
</dbReference>
<evidence type="ECO:0000313" key="5">
    <source>
        <dbReference type="Proteomes" id="UP000612362"/>
    </source>
</evidence>
<dbReference type="CDD" id="cd04301">
    <property type="entry name" value="NAT_SF"/>
    <property type="match status" value="1"/>
</dbReference>
<dbReference type="PANTHER" id="PTHR43877">
    <property type="entry name" value="AMINOALKYLPHOSPHONATE N-ACETYLTRANSFERASE-RELATED-RELATED"/>
    <property type="match status" value="1"/>
</dbReference>
<dbReference type="GO" id="GO:0016747">
    <property type="term" value="F:acyltransferase activity, transferring groups other than amino-acyl groups"/>
    <property type="evidence" value="ECO:0007669"/>
    <property type="project" value="InterPro"/>
</dbReference>
<dbReference type="SUPFAM" id="SSF55729">
    <property type="entry name" value="Acyl-CoA N-acyltransferases (Nat)"/>
    <property type="match status" value="2"/>
</dbReference>
<gene>
    <name evidence="4" type="ORF">KSX_11420</name>
</gene>
<dbReference type="Pfam" id="PF00583">
    <property type="entry name" value="Acetyltransf_1"/>
    <property type="match status" value="1"/>
</dbReference>
<protein>
    <submittedName>
        <fullName evidence="4">Putative acetyltransferase, GNAT</fullName>
    </submittedName>
</protein>
<keyword evidence="1" id="KW-0808">Transferase</keyword>